<evidence type="ECO:0000259" key="8">
    <source>
        <dbReference type="Pfam" id="PF13742"/>
    </source>
</evidence>
<dbReference type="HAMAP" id="MF_00378">
    <property type="entry name" value="Exonuc_7_L"/>
    <property type="match status" value="1"/>
</dbReference>
<dbReference type="InterPro" id="IPR020579">
    <property type="entry name" value="Exonuc_VII_lsu_C"/>
</dbReference>
<dbReference type="PANTHER" id="PTHR30008:SF0">
    <property type="entry name" value="EXODEOXYRIBONUCLEASE 7 LARGE SUBUNIT"/>
    <property type="match status" value="1"/>
</dbReference>
<keyword evidence="2 5" id="KW-0540">Nuclease</keyword>
<dbReference type="STRING" id="767452.AVL62_07215"/>
<keyword evidence="3 5" id="KW-0378">Hydrolase</keyword>
<comment type="subcellular location">
    <subcellularLocation>
        <location evidence="5 6">Cytoplasm</location>
    </subcellularLocation>
</comment>
<evidence type="ECO:0000256" key="4">
    <source>
        <dbReference type="ARBA" id="ARBA00022839"/>
    </source>
</evidence>
<dbReference type="GO" id="GO:0008855">
    <property type="term" value="F:exodeoxyribonuclease VII activity"/>
    <property type="evidence" value="ECO:0007669"/>
    <property type="project" value="UniProtKB-UniRule"/>
</dbReference>
<feature type="domain" description="Exonuclease VII large subunit C-terminal" evidence="7">
    <location>
        <begin position="132"/>
        <end position="345"/>
    </location>
</feature>
<dbReference type="Pfam" id="PF02601">
    <property type="entry name" value="Exonuc_VII_L"/>
    <property type="match status" value="1"/>
</dbReference>
<dbReference type="PANTHER" id="PTHR30008">
    <property type="entry name" value="EXODEOXYRIBONUCLEASE 7 LARGE SUBUNIT"/>
    <property type="match status" value="1"/>
</dbReference>
<evidence type="ECO:0000256" key="1">
    <source>
        <dbReference type="ARBA" id="ARBA00022490"/>
    </source>
</evidence>
<dbReference type="InterPro" id="IPR003753">
    <property type="entry name" value="Exonuc_VII_L"/>
</dbReference>
<proteinExistence type="inferred from homology"/>
<comment type="subunit">
    <text evidence="5">Heterooligomer composed of large and small subunits.</text>
</comment>
<keyword evidence="10" id="KW-1185">Reference proteome</keyword>
<accession>A0A0W8IHP6</accession>
<dbReference type="CDD" id="cd04489">
    <property type="entry name" value="ExoVII_LU_OBF"/>
    <property type="match status" value="1"/>
</dbReference>
<evidence type="ECO:0000313" key="9">
    <source>
        <dbReference type="EMBL" id="KUG59484.1"/>
    </source>
</evidence>
<comment type="function">
    <text evidence="5">Bidirectionally degrades single-stranded DNA into large acid-insoluble oligonucleotides, which are then degraded further into small acid-soluble oligonucleotides.</text>
</comment>
<dbReference type="GO" id="GO:0005737">
    <property type="term" value="C:cytoplasm"/>
    <property type="evidence" value="ECO:0007669"/>
    <property type="project" value="UniProtKB-SubCell"/>
</dbReference>
<comment type="catalytic activity">
    <reaction evidence="5 6">
        <text>Exonucleolytic cleavage in either 5'- to 3'- or 3'- to 5'-direction to yield nucleoside 5'-phosphates.</text>
        <dbReference type="EC" id="3.1.11.6"/>
    </reaction>
</comment>
<dbReference type="InterPro" id="IPR025824">
    <property type="entry name" value="OB-fold_nuc-bd_dom"/>
</dbReference>
<dbReference type="Proteomes" id="UP000054837">
    <property type="component" value="Unassembled WGS sequence"/>
</dbReference>
<sequence>MPQTARETTASSPWPVRTLSMKISDYVDKMSPLWVEGQIVQLNRRPGMATAFLTLRDTDVDMSLSVAIPTGALDAMPAPAETGARVVVHAKPTFWTKRGSLQMEARQMRHVGVGELLARLEHLRQLLRSEGVFDASRKRPLPFLPRRIGLITGRATAAERDVLAGVARRWPAAVVEVRQVPVQGAETVTAVTAALRELDADPHVEVVVIARGGGSFEDLLPFSNEALVRAVAAARTPVVSAIGHESDTPLLDFVADLRASTPTHAAAAVVPDVADELAGLRTVTARSRRALLSRLARERERLQDLMARPVMADRAAIVAQHRRDVTELHARGRTALTSRLERERDRSDQLLRHLRAVSPQHTLERGYAVVRHGDGTIVRDREEVDAEEVLRVTVARGDFAVRPVTR</sequence>
<reference evidence="9 10" key="1">
    <citation type="submission" date="2015-12" db="EMBL/GenBank/DDBJ databases">
        <title>Serinicoccus chungangenesis strain CD08_5 genome sequencing and assembly.</title>
        <authorList>
            <person name="Chander A.M."/>
            <person name="Kaur G."/>
            <person name="Nair G.R."/>
            <person name="Dhawan D.K."/>
            <person name="Kochhar R.K."/>
            <person name="Mayilraj S."/>
            <person name="Bhadada S.K."/>
        </authorList>
    </citation>
    <scope>NUCLEOTIDE SEQUENCE [LARGE SCALE GENOMIC DNA]</scope>
    <source>
        <strain evidence="9 10">CD08_5</strain>
    </source>
</reference>
<keyword evidence="4 5" id="KW-0269">Exonuclease</keyword>
<dbReference type="Pfam" id="PF13742">
    <property type="entry name" value="tRNA_anti_2"/>
    <property type="match status" value="1"/>
</dbReference>
<dbReference type="AlphaFoldDB" id="A0A0W8IHP6"/>
<dbReference type="GO" id="GO:0009318">
    <property type="term" value="C:exodeoxyribonuclease VII complex"/>
    <property type="evidence" value="ECO:0007669"/>
    <property type="project" value="UniProtKB-UniRule"/>
</dbReference>
<evidence type="ECO:0000256" key="2">
    <source>
        <dbReference type="ARBA" id="ARBA00022722"/>
    </source>
</evidence>
<comment type="caution">
    <text evidence="9">The sequence shown here is derived from an EMBL/GenBank/DDBJ whole genome shotgun (WGS) entry which is preliminary data.</text>
</comment>
<evidence type="ECO:0000256" key="3">
    <source>
        <dbReference type="ARBA" id="ARBA00022801"/>
    </source>
</evidence>
<evidence type="ECO:0000259" key="7">
    <source>
        <dbReference type="Pfam" id="PF02601"/>
    </source>
</evidence>
<dbReference type="NCBIfam" id="TIGR00237">
    <property type="entry name" value="xseA"/>
    <property type="match status" value="1"/>
</dbReference>
<feature type="domain" description="OB-fold nucleic acid binding" evidence="8">
    <location>
        <begin position="15"/>
        <end position="109"/>
    </location>
</feature>
<name>A0A0W8IHP6_9MICO</name>
<evidence type="ECO:0000256" key="6">
    <source>
        <dbReference type="RuleBase" id="RU004355"/>
    </source>
</evidence>
<comment type="similarity">
    <text evidence="5 6">Belongs to the XseA family.</text>
</comment>
<dbReference type="GO" id="GO:0003676">
    <property type="term" value="F:nucleic acid binding"/>
    <property type="evidence" value="ECO:0007669"/>
    <property type="project" value="InterPro"/>
</dbReference>
<dbReference type="EMBL" id="LQBL01000002">
    <property type="protein sequence ID" value="KUG59484.1"/>
    <property type="molecule type" value="Genomic_DNA"/>
</dbReference>
<dbReference type="EC" id="3.1.11.6" evidence="5"/>
<gene>
    <name evidence="5" type="primary">xseA</name>
    <name evidence="9" type="ORF">AVL62_07215</name>
</gene>
<evidence type="ECO:0000256" key="5">
    <source>
        <dbReference type="HAMAP-Rule" id="MF_00378"/>
    </source>
</evidence>
<protein>
    <recommendedName>
        <fullName evidence="5">Exodeoxyribonuclease 7 large subunit</fullName>
        <ecNumber evidence="5">3.1.11.6</ecNumber>
    </recommendedName>
    <alternativeName>
        <fullName evidence="5">Exodeoxyribonuclease VII large subunit</fullName>
        <shortName evidence="5">Exonuclease VII large subunit</shortName>
    </alternativeName>
</protein>
<keyword evidence="1 5" id="KW-0963">Cytoplasm</keyword>
<evidence type="ECO:0000313" key="10">
    <source>
        <dbReference type="Proteomes" id="UP000054837"/>
    </source>
</evidence>
<organism evidence="9 10">
    <name type="scientific">Serinicoccus chungangensis</name>
    <dbReference type="NCBI Taxonomy" id="767452"/>
    <lineage>
        <taxon>Bacteria</taxon>
        <taxon>Bacillati</taxon>
        <taxon>Actinomycetota</taxon>
        <taxon>Actinomycetes</taxon>
        <taxon>Micrococcales</taxon>
        <taxon>Ornithinimicrobiaceae</taxon>
        <taxon>Serinicoccus</taxon>
    </lineage>
</organism>
<dbReference type="GO" id="GO:0006308">
    <property type="term" value="P:DNA catabolic process"/>
    <property type="evidence" value="ECO:0007669"/>
    <property type="project" value="UniProtKB-UniRule"/>
</dbReference>